<dbReference type="Gene3D" id="3.90.120.10">
    <property type="entry name" value="DNA Methylase, subunit A, domain 2"/>
    <property type="match status" value="1"/>
</dbReference>
<sequence>MDDYLRINKRVPRPKSGLTPALETAHCAMRRARDSSVPDTNSEDTTINIPSDAEIVDVTDDSDDPYELDRDVSPGATQVFDQADIPDGHELLDFTATNYGAVIRPKDSVELQSGAFMRIMFITRDRAGDISIRGLRLLRHRDVDKKFGTTGELHSLLPRSRNELCAILKVSVGTENPTLTQSLECVSLQEVLKVRIITLTNRAWSPLESALQDAKFSKNWRDREEMGELSCRWKYIEEEDRVRRKIVAFQLRQLDQAECDPGHGVPTVARFFEHQGPQQQSQRPESTTSRVGKRKSMASSSTAEAKDVIELDDSDDEPVEKKLKHANQNLIDLTLDDTTNGPTVVSRLQIKQSRKSVETLTFTNSDGKEEQVQFTVEKESPQQSQRKRVRRAPRIPRQQRNITYGDLCSGAGGTARGAELAGLKLKFLLDWGEEECQTLRLNFPGVGVFRLDVSEFATDCEQRKIDVLHISFPCQGFSSLNRGLNPELDAERICVSYGAFTSVLKKCQPRIVTLEQVRGIIQRGNETHFRAQISALTTLGYSVRWKVINFANHGNSQGRHRFIVIASCPGQSLPSWPAPTHGPGISPFVTIQDILDRVPAHVQGVMAHANRCDEVPYDPNTQLRGCVDRQGGYRKKKAQNNYHPSGKRLFNLQEKAQLQGFPDYHQFCGGITAVGRQIGNAVPPVFAEQMFNVCITAIEKTDREIEESKKPITLDD</sequence>
<dbReference type="EMBL" id="JABCIY010000158">
    <property type="protein sequence ID" value="KAF7191444.1"/>
    <property type="molecule type" value="Genomic_DNA"/>
</dbReference>
<feature type="compositionally biased region" description="Polar residues" evidence="6">
    <location>
        <begin position="276"/>
        <end position="290"/>
    </location>
</feature>
<evidence type="ECO:0000256" key="2">
    <source>
        <dbReference type="ARBA" id="ARBA00022603"/>
    </source>
</evidence>
<feature type="active site" evidence="5">
    <location>
        <position position="474"/>
    </location>
</feature>
<dbReference type="GO" id="GO:0044027">
    <property type="term" value="P:negative regulation of gene expression via chromosomal CpG island methylation"/>
    <property type="evidence" value="ECO:0007669"/>
    <property type="project" value="TreeGrafter"/>
</dbReference>
<evidence type="ECO:0000256" key="1">
    <source>
        <dbReference type="ARBA" id="ARBA00011975"/>
    </source>
</evidence>
<evidence type="ECO:0000256" key="5">
    <source>
        <dbReference type="PROSITE-ProRule" id="PRU01016"/>
    </source>
</evidence>
<dbReference type="AlphaFoldDB" id="A0A8H6VKJ3"/>
<keyword evidence="8" id="KW-1185">Reference proteome</keyword>
<dbReference type="Gene3D" id="3.40.50.150">
    <property type="entry name" value="Vaccinia Virus protein VP39"/>
    <property type="match status" value="1"/>
</dbReference>
<comment type="caution">
    <text evidence="7">The sequence shown here is derived from an EMBL/GenBank/DDBJ whole genome shotgun (WGS) entry which is preliminary data.</text>
</comment>
<protein>
    <recommendedName>
        <fullName evidence="1">DNA (cytosine-5-)-methyltransferase</fullName>
        <ecNumber evidence="1">2.1.1.37</ecNumber>
    </recommendedName>
</protein>
<comment type="similarity">
    <text evidence="5">Belongs to the class I-like SAM-binding methyltransferase superfamily. C5-methyltransferase family.</text>
</comment>
<dbReference type="GO" id="GO:0005634">
    <property type="term" value="C:nucleus"/>
    <property type="evidence" value="ECO:0007669"/>
    <property type="project" value="TreeGrafter"/>
</dbReference>
<dbReference type="Proteomes" id="UP000660729">
    <property type="component" value="Unassembled WGS sequence"/>
</dbReference>
<keyword evidence="4 5" id="KW-0949">S-adenosyl-L-methionine</keyword>
<dbReference type="PRINTS" id="PR00105">
    <property type="entry name" value="C5METTRFRASE"/>
</dbReference>
<evidence type="ECO:0000256" key="3">
    <source>
        <dbReference type="ARBA" id="ARBA00022679"/>
    </source>
</evidence>
<dbReference type="EC" id="2.1.1.37" evidence="1"/>
<evidence type="ECO:0000256" key="6">
    <source>
        <dbReference type="SAM" id="MobiDB-lite"/>
    </source>
</evidence>
<dbReference type="GO" id="GO:0003886">
    <property type="term" value="F:DNA (cytosine-5-)-methyltransferase activity"/>
    <property type="evidence" value="ECO:0007669"/>
    <property type="project" value="UniProtKB-EC"/>
</dbReference>
<evidence type="ECO:0000256" key="4">
    <source>
        <dbReference type="ARBA" id="ARBA00022691"/>
    </source>
</evidence>
<keyword evidence="2 5" id="KW-0489">Methyltransferase</keyword>
<accession>A0A8H6VKJ3</accession>
<feature type="region of interest" description="Disordered" evidence="6">
    <location>
        <begin position="274"/>
        <end position="316"/>
    </location>
</feature>
<dbReference type="OrthoDB" id="414133at2759"/>
<keyword evidence="3 5" id="KW-0808">Transferase</keyword>
<dbReference type="InterPro" id="IPR029063">
    <property type="entry name" value="SAM-dependent_MTases_sf"/>
</dbReference>
<gene>
    <name evidence="7" type="ORF">HII31_07467</name>
</gene>
<dbReference type="InterPro" id="IPR001525">
    <property type="entry name" value="C5_MeTfrase"/>
</dbReference>
<dbReference type="PROSITE" id="PS51679">
    <property type="entry name" value="SAM_MT_C5"/>
    <property type="match status" value="1"/>
</dbReference>
<dbReference type="InterPro" id="IPR018117">
    <property type="entry name" value="C5_DNA_meth_AS"/>
</dbReference>
<reference evidence="7" key="1">
    <citation type="submission" date="2020-04" db="EMBL/GenBank/DDBJ databases">
        <title>Draft genome resource of the tomato pathogen Pseudocercospora fuligena.</title>
        <authorList>
            <person name="Zaccaron A."/>
        </authorList>
    </citation>
    <scope>NUCLEOTIDE SEQUENCE</scope>
    <source>
        <strain evidence="7">PF001</strain>
    </source>
</reference>
<dbReference type="InterPro" id="IPR050390">
    <property type="entry name" value="C5-Methyltransferase"/>
</dbReference>
<evidence type="ECO:0000313" key="8">
    <source>
        <dbReference type="Proteomes" id="UP000660729"/>
    </source>
</evidence>
<organism evidence="7 8">
    <name type="scientific">Pseudocercospora fuligena</name>
    <dbReference type="NCBI Taxonomy" id="685502"/>
    <lineage>
        <taxon>Eukaryota</taxon>
        <taxon>Fungi</taxon>
        <taxon>Dikarya</taxon>
        <taxon>Ascomycota</taxon>
        <taxon>Pezizomycotina</taxon>
        <taxon>Dothideomycetes</taxon>
        <taxon>Dothideomycetidae</taxon>
        <taxon>Mycosphaerellales</taxon>
        <taxon>Mycosphaerellaceae</taxon>
        <taxon>Pseudocercospora</taxon>
    </lineage>
</organism>
<dbReference type="PROSITE" id="PS00094">
    <property type="entry name" value="C5_MTASE_1"/>
    <property type="match status" value="1"/>
</dbReference>
<dbReference type="Pfam" id="PF00145">
    <property type="entry name" value="DNA_methylase"/>
    <property type="match status" value="2"/>
</dbReference>
<name>A0A8H6VKJ3_9PEZI</name>
<dbReference type="PANTHER" id="PTHR10629:SF52">
    <property type="entry name" value="DNA (CYTOSINE-5)-METHYLTRANSFERASE 1"/>
    <property type="match status" value="1"/>
</dbReference>
<dbReference type="PANTHER" id="PTHR10629">
    <property type="entry name" value="CYTOSINE-SPECIFIC METHYLTRANSFERASE"/>
    <property type="match status" value="1"/>
</dbReference>
<dbReference type="GO" id="GO:0003677">
    <property type="term" value="F:DNA binding"/>
    <property type="evidence" value="ECO:0007669"/>
    <property type="project" value="TreeGrafter"/>
</dbReference>
<dbReference type="SUPFAM" id="SSF53335">
    <property type="entry name" value="S-adenosyl-L-methionine-dependent methyltransferases"/>
    <property type="match status" value="1"/>
</dbReference>
<dbReference type="GO" id="GO:0032259">
    <property type="term" value="P:methylation"/>
    <property type="evidence" value="ECO:0007669"/>
    <property type="project" value="UniProtKB-KW"/>
</dbReference>
<proteinExistence type="inferred from homology"/>
<evidence type="ECO:0000313" key="7">
    <source>
        <dbReference type="EMBL" id="KAF7191444.1"/>
    </source>
</evidence>